<dbReference type="PANTHER" id="PTHR42887">
    <property type="entry name" value="OS12G0638800 PROTEIN"/>
    <property type="match status" value="1"/>
</dbReference>
<evidence type="ECO:0000313" key="3">
    <source>
        <dbReference type="Proteomes" id="UP001642360"/>
    </source>
</evidence>
<evidence type="ECO:0000313" key="2">
    <source>
        <dbReference type="EMBL" id="CAK9175379.1"/>
    </source>
</evidence>
<dbReference type="AlphaFoldDB" id="A0ABC8U4Z4"/>
<reference evidence="2 3" key="1">
    <citation type="submission" date="2024-02" db="EMBL/GenBank/DDBJ databases">
        <authorList>
            <person name="Vignale AGUSTIN F."/>
            <person name="Sosa J E."/>
            <person name="Modenutti C."/>
        </authorList>
    </citation>
    <scope>NUCLEOTIDE SEQUENCE [LARGE SCALE GENOMIC DNA]</scope>
</reference>
<dbReference type="InterPro" id="IPR004792">
    <property type="entry name" value="BaiN-like"/>
</dbReference>
<dbReference type="PANTHER" id="PTHR42887:SF2">
    <property type="entry name" value="OS12G0638800 PROTEIN"/>
    <property type="match status" value="1"/>
</dbReference>
<dbReference type="InterPro" id="IPR036188">
    <property type="entry name" value="FAD/NAD-bd_sf"/>
</dbReference>
<evidence type="ECO:0000259" key="1">
    <source>
        <dbReference type="Pfam" id="PF03486"/>
    </source>
</evidence>
<dbReference type="EMBL" id="CAUOFW020006602">
    <property type="protein sequence ID" value="CAK9175379.1"/>
    <property type="molecule type" value="Genomic_DNA"/>
</dbReference>
<dbReference type="SUPFAM" id="SSF51905">
    <property type="entry name" value="FAD/NAD(P)-binding domain"/>
    <property type="match status" value="1"/>
</dbReference>
<dbReference type="Proteomes" id="UP001642360">
    <property type="component" value="Unassembled WGS sequence"/>
</dbReference>
<keyword evidence="3" id="KW-1185">Reference proteome</keyword>
<dbReference type="InterPro" id="IPR057661">
    <property type="entry name" value="RsdA/BaiN/AoA(So)_Rossmann"/>
</dbReference>
<dbReference type="Pfam" id="PF03486">
    <property type="entry name" value="HI0933_like"/>
    <property type="match status" value="1"/>
</dbReference>
<sequence length="119" mass="12976">MSITFQRFILQSGFTFQSSTITRNYGYFHFFPRKRRFCACTLSLSQKKSSEELLVVVGGGAAGIYGAIMAKTTAPNLQVVVIEKGKPLSKVKISGGGRCNVTNGNFADNMTIIQGVTRN</sequence>
<gene>
    <name evidence="2" type="ORF">ILEXP_LOCUS45172</name>
</gene>
<name>A0ABC8U4Z4_9AQUA</name>
<comment type="caution">
    <text evidence="2">The sequence shown here is derived from an EMBL/GenBank/DDBJ whole genome shotgun (WGS) entry which is preliminary data.</text>
</comment>
<organism evidence="2 3">
    <name type="scientific">Ilex paraguariensis</name>
    <name type="common">yerba mate</name>
    <dbReference type="NCBI Taxonomy" id="185542"/>
    <lineage>
        <taxon>Eukaryota</taxon>
        <taxon>Viridiplantae</taxon>
        <taxon>Streptophyta</taxon>
        <taxon>Embryophyta</taxon>
        <taxon>Tracheophyta</taxon>
        <taxon>Spermatophyta</taxon>
        <taxon>Magnoliopsida</taxon>
        <taxon>eudicotyledons</taxon>
        <taxon>Gunneridae</taxon>
        <taxon>Pentapetalae</taxon>
        <taxon>asterids</taxon>
        <taxon>campanulids</taxon>
        <taxon>Aquifoliales</taxon>
        <taxon>Aquifoliaceae</taxon>
        <taxon>Ilex</taxon>
    </lineage>
</organism>
<accession>A0ABC8U4Z4</accession>
<protein>
    <recommendedName>
        <fullName evidence="1">RsdA/BaiN/AoA(So)-like Rossmann fold-like domain-containing protein</fullName>
    </recommendedName>
</protein>
<feature type="domain" description="RsdA/BaiN/AoA(So)-like Rossmann fold-like" evidence="1">
    <location>
        <begin position="54"/>
        <end position="108"/>
    </location>
</feature>
<dbReference type="Gene3D" id="3.50.50.60">
    <property type="entry name" value="FAD/NAD(P)-binding domain"/>
    <property type="match status" value="1"/>
</dbReference>
<proteinExistence type="predicted"/>